<evidence type="ECO:0000256" key="1">
    <source>
        <dbReference type="RuleBase" id="RU369042"/>
    </source>
</evidence>
<keyword evidence="1" id="KW-0234">DNA repair</keyword>
<accession>A0A0A9EZ97</accession>
<dbReference type="GO" id="GO:0006308">
    <property type="term" value="P:DNA catabolic process"/>
    <property type="evidence" value="ECO:0007669"/>
    <property type="project" value="UniProtKB-UniRule"/>
</dbReference>
<dbReference type="AlphaFoldDB" id="A0A0A9EZ97"/>
<protein>
    <recommendedName>
        <fullName evidence="1">Crossover junction endonuclease MUS81</fullName>
        <ecNumber evidence="1">3.1.22.-</ecNumber>
    </recommendedName>
</protein>
<keyword evidence="1" id="KW-0233">DNA recombination</keyword>
<name>A0A0A9EZ97_ARUDO</name>
<comment type="cofactor">
    <cofactor evidence="1">
        <name>Mg(2+)</name>
        <dbReference type="ChEBI" id="CHEBI:18420"/>
    </cofactor>
</comment>
<sequence>MAPPAPMQLKVRVPENEEVARSLHEKRLALREQPGVFKENLDRTFAKAYHNVCAAKEPIRTLKEFSKIKGVGPWLIRLMKGLFVESNQDLSPPKGKKTKKTKVFIAEEGRSCFWFSSQGTSH</sequence>
<keyword evidence="1" id="KW-0540">Nuclease</keyword>
<keyword evidence="1" id="KW-0378">Hydrolase</keyword>
<comment type="subcellular location">
    <subcellularLocation>
        <location evidence="1">Nucleus</location>
    </subcellularLocation>
</comment>
<dbReference type="InterPro" id="IPR033309">
    <property type="entry name" value="Mus81"/>
</dbReference>
<proteinExistence type="inferred from homology"/>
<reference evidence="2" key="2">
    <citation type="journal article" date="2015" name="Data Brief">
        <title>Shoot transcriptome of the giant reed, Arundo donax.</title>
        <authorList>
            <person name="Barrero R.A."/>
            <person name="Guerrero F.D."/>
            <person name="Moolhuijzen P."/>
            <person name="Goolsby J.A."/>
            <person name="Tidwell J."/>
            <person name="Bellgard S.E."/>
            <person name="Bellgard M.I."/>
        </authorList>
    </citation>
    <scope>NUCLEOTIDE SEQUENCE</scope>
    <source>
        <tissue evidence="2">Shoot tissue taken approximately 20 cm above the soil surface</tissue>
    </source>
</reference>
<dbReference type="EC" id="3.1.22.-" evidence="1"/>
<keyword evidence="1" id="KW-0227">DNA damage</keyword>
<dbReference type="PANTHER" id="PTHR13451">
    <property type="entry name" value="CLASS II CROSSOVER JUNCTION ENDONUCLEASE MUS81"/>
    <property type="match status" value="1"/>
</dbReference>
<evidence type="ECO:0000313" key="2">
    <source>
        <dbReference type="EMBL" id="JAE01363.1"/>
    </source>
</evidence>
<keyword evidence="1" id="KW-0460">Magnesium</keyword>
<dbReference type="GO" id="GO:0048257">
    <property type="term" value="F:3'-flap endonuclease activity"/>
    <property type="evidence" value="ECO:0007669"/>
    <property type="project" value="TreeGrafter"/>
</dbReference>
<organism evidence="2">
    <name type="scientific">Arundo donax</name>
    <name type="common">Giant reed</name>
    <name type="synonym">Donax arundinaceus</name>
    <dbReference type="NCBI Taxonomy" id="35708"/>
    <lineage>
        <taxon>Eukaryota</taxon>
        <taxon>Viridiplantae</taxon>
        <taxon>Streptophyta</taxon>
        <taxon>Embryophyta</taxon>
        <taxon>Tracheophyta</taxon>
        <taxon>Spermatophyta</taxon>
        <taxon>Magnoliopsida</taxon>
        <taxon>Liliopsida</taxon>
        <taxon>Poales</taxon>
        <taxon>Poaceae</taxon>
        <taxon>PACMAD clade</taxon>
        <taxon>Arundinoideae</taxon>
        <taxon>Arundineae</taxon>
        <taxon>Arundo</taxon>
    </lineage>
</organism>
<keyword evidence="1" id="KW-0255">Endonuclease</keyword>
<comment type="function">
    <text evidence="1">Interacts with EME1 to form a DNA structure-specific endonuclease with substrate preference for branched DNA structures with a 5'-end at the branch nick. Typical substrates include 3'-flap structures, D-loops, replication forks and nicked Holliday junctions. May be required in mitosis for the processing of stalled or collapsed replication fork intermediates. May be required in meiosis for the repair of meiosis-specific double strand breaks subsequent to single-end invasion (SEI).</text>
</comment>
<dbReference type="GO" id="GO:0048476">
    <property type="term" value="C:Holliday junction resolvase complex"/>
    <property type="evidence" value="ECO:0007669"/>
    <property type="project" value="UniProtKB-UniRule"/>
</dbReference>
<comment type="similarity">
    <text evidence="1">Belongs to the XPF family.</text>
</comment>
<reference evidence="2" key="1">
    <citation type="submission" date="2014-09" db="EMBL/GenBank/DDBJ databases">
        <authorList>
            <person name="Magalhaes I.L.F."/>
            <person name="Oliveira U."/>
            <person name="Santos F.R."/>
            <person name="Vidigal T.H.D.A."/>
            <person name="Brescovit A.D."/>
            <person name="Santos A.J."/>
        </authorList>
    </citation>
    <scope>NUCLEOTIDE SEQUENCE</scope>
    <source>
        <tissue evidence="2">Shoot tissue taken approximately 20 cm above the soil surface</tissue>
    </source>
</reference>
<dbReference type="GO" id="GO:0000727">
    <property type="term" value="P:double-strand break repair via break-induced replication"/>
    <property type="evidence" value="ECO:0007669"/>
    <property type="project" value="UniProtKB-UniRule"/>
</dbReference>
<dbReference type="GO" id="GO:0008821">
    <property type="term" value="F:crossover junction DNA endonuclease activity"/>
    <property type="evidence" value="ECO:0007669"/>
    <property type="project" value="UniProtKB-UniRule"/>
</dbReference>
<dbReference type="GO" id="GO:0000712">
    <property type="term" value="P:resolution of meiotic recombination intermediates"/>
    <property type="evidence" value="ECO:0007669"/>
    <property type="project" value="TreeGrafter"/>
</dbReference>
<dbReference type="EMBL" id="GBRH01196533">
    <property type="protein sequence ID" value="JAE01363.1"/>
    <property type="molecule type" value="Transcribed_RNA"/>
</dbReference>
<dbReference type="GO" id="GO:0005634">
    <property type="term" value="C:nucleus"/>
    <property type="evidence" value="ECO:0007669"/>
    <property type="project" value="UniProtKB-SubCell"/>
</dbReference>
<dbReference type="GO" id="GO:0003677">
    <property type="term" value="F:DNA binding"/>
    <property type="evidence" value="ECO:0007669"/>
    <property type="project" value="UniProtKB-UniRule"/>
</dbReference>
<keyword evidence="1" id="KW-0479">Metal-binding</keyword>
<comment type="subunit">
    <text evidence="1">Interacts with EME1.</text>
</comment>
<keyword evidence="1" id="KW-0539">Nucleus</keyword>
<dbReference type="PANTHER" id="PTHR13451:SF12">
    <property type="entry name" value="CROSSOVER JUNCTION ENDONUCLEASE MUS81"/>
    <property type="match status" value="1"/>
</dbReference>
<dbReference type="GO" id="GO:0046872">
    <property type="term" value="F:metal ion binding"/>
    <property type="evidence" value="ECO:0007669"/>
    <property type="project" value="UniProtKB-UniRule"/>
</dbReference>
<dbReference type="GO" id="GO:0031573">
    <property type="term" value="P:mitotic intra-S DNA damage checkpoint signaling"/>
    <property type="evidence" value="ECO:0007669"/>
    <property type="project" value="TreeGrafter"/>
</dbReference>